<sequence length="110" mass="12901">MEIEVVLRVLFKITGIGHEAIRLRGELDNFFKWLIQKVQSQPIDQAVKDNIGRNIKIVNYHDKDIVVFCIKAGKSPVMYDNRYYQRISSNVEEVKPAGYLEFFPQVYMSF</sequence>
<gene>
    <name evidence="1" type="ORF">FJSC11DRAFT_3161</name>
</gene>
<reference evidence="1 2" key="1">
    <citation type="submission" date="2011-09" db="EMBL/GenBank/DDBJ databases">
        <title>The draft genome of Fischerella sp. JSC-11.</title>
        <authorList>
            <consortium name="US DOE Joint Genome Institute (JGI-PGF)"/>
            <person name="Lucas S."/>
            <person name="Han J."/>
            <person name="Lapidus A."/>
            <person name="Cheng J.-F."/>
            <person name="Goodwin L."/>
            <person name="Pitluck S."/>
            <person name="Peters L."/>
            <person name="Land M.L."/>
            <person name="Hauser L."/>
            <person name="Sarkisova S."/>
            <person name="Bryant D.A."/>
            <person name="Brown I."/>
            <person name="Woyke T.J."/>
        </authorList>
    </citation>
    <scope>NUCLEOTIDE SEQUENCE [LARGE SCALE GENOMIC DNA]</scope>
    <source>
        <strain evidence="1 2">JSC-11</strain>
    </source>
</reference>
<evidence type="ECO:0000313" key="2">
    <source>
        <dbReference type="Proteomes" id="UP000004344"/>
    </source>
</evidence>
<dbReference type="Proteomes" id="UP000004344">
    <property type="component" value="Unassembled WGS sequence"/>
</dbReference>
<evidence type="ECO:0000313" key="1">
    <source>
        <dbReference type="EMBL" id="EHC11709.1"/>
    </source>
</evidence>
<keyword evidence="2" id="KW-1185">Reference proteome</keyword>
<comment type="caution">
    <text evidence="1">The sequence shown here is derived from an EMBL/GenBank/DDBJ whole genome shotgun (WGS) entry which is preliminary data.</text>
</comment>
<dbReference type="EMBL" id="AGIZ01000009">
    <property type="protein sequence ID" value="EHC11709.1"/>
    <property type="molecule type" value="Genomic_DNA"/>
</dbReference>
<dbReference type="AlphaFoldDB" id="G6FW70"/>
<accession>G6FW70</accession>
<organism evidence="1 2">
    <name type="scientific">Fischerella thermalis JSC-11</name>
    <dbReference type="NCBI Taxonomy" id="741277"/>
    <lineage>
        <taxon>Bacteria</taxon>
        <taxon>Bacillati</taxon>
        <taxon>Cyanobacteriota</taxon>
        <taxon>Cyanophyceae</taxon>
        <taxon>Nostocales</taxon>
        <taxon>Hapalosiphonaceae</taxon>
        <taxon>Fischerella</taxon>
    </lineage>
</organism>
<dbReference type="GeneID" id="35797161"/>
<name>G6FW70_9CYAN</name>
<dbReference type="RefSeq" id="WP_009458148.1">
    <property type="nucleotide sequence ID" value="NZ_AGIZ01000009.1"/>
</dbReference>
<protein>
    <submittedName>
        <fullName evidence="1">Uncharacterized protein</fullName>
    </submittedName>
</protein>
<proteinExistence type="predicted"/>